<keyword evidence="12" id="KW-1185">Reference proteome</keyword>
<dbReference type="Pfam" id="PF08423">
    <property type="entry name" value="Rad51"/>
    <property type="match status" value="1"/>
</dbReference>
<evidence type="ECO:0000256" key="8">
    <source>
        <dbReference type="ARBA" id="ARBA00023204"/>
    </source>
</evidence>
<sequence length="269" mass="29640">MNSSGPTRALSTFQSQGPPWMNGVELLDDALRNKRFLPTGCEGLDTLLGGGLRQGHLTELVGPSASGKTQICLYVASYVAVKHFGSIVFFDTSNSFSPNRVASMINQICEPVHKERQERWIMKIMNSIHCQSVFDIFSLHDALHELESTLMKKTISEDTKICMLIVDSVSSLITPILGSKDSQGHSLMVSTGYLLKKLAHEWNLAILVINHMVSGERGTTKPAMGESWKCIPHVRLQLSRSPGSRICCISLLRHTSMASGRSAEFLIPN</sequence>
<feature type="domain" description="RecA family profile 1" evidence="10">
    <location>
        <begin position="33"/>
        <end position="212"/>
    </location>
</feature>
<evidence type="ECO:0000256" key="5">
    <source>
        <dbReference type="ARBA" id="ARBA00022840"/>
    </source>
</evidence>
<comment type="caution">
    <text evidence="11">The sequence shown here is derived from an EMBL/GenBank/DDBJ whole genome shotgun (WGS) entry which is preliminary data.</text>
</comment>
<keyword evidence="9" id="KW-0539">Nucleus</keyword>
<keyword evidence="3" id="KW-0547">Nucleotide-binding</keyword>
<evidence type="ECO:0000256" key="2">
    <source>
        <dbReference type="ARBA" id="ARBA00007095"/>
    </source>
</evidence>
<keyword evidence="4" id="KW-0227">DNA damage</keyword>
<name>A0ABR2LUF3_9ASPA</name>
<comment type="subcellular location">
    <subcellularLocation>
        <location evidence="1">Nucleus</location>
    </subcellularLocation>
</comment>
<dbReference type="InterPro" id="IPR020588">
    <property type="entry name" value="RecA_ATP-bd"/>
</dbReference>
<dbReference type="CDD" id="cd19489">
    <property type="entry name" value="Rad51D"/>
    <property type="match status" value="1"/>
</dbReference>
<reference evidence="11 12" key="1">
    <citation type="journal article" date="2022" name="Nat. Plants">
        <title>Genomes of leafy and leafless Platanthera orchids illuminate the evolution of mycoheterotrophy.</title>
        <authorList>
            <person name="Li M.H."/>
            <person name="Liu K.W."/>
            <person name="Li Z."/>
            <person name="Lu H.C."/>
            <person name="Ye Q.L."/>
            <person name="Zhang D."/>
            <person name="Wang J.Y."/>
            <person name="Li Y.F."/>
            <person name="Zhong Z.M."/>
            <person name="Liu X."/>
            <person name="Yu X."/>
            <person name="Liu D.K."/>
            <person name="Tu X.D."/>
            <person name="Liu B."/>
            <person name="Hao Y."/>
            <person name="Liao X.Y."/>
            <person name="Jiang Y.T."/>
            <person name="Sun W.H."/>
            <person name="Chen J."/>
            <person name="Chen Y.Q."/>
            <person name="Ai Y."/>
            <person name="Zhai J.W."/>
            <person name="Wu S.S."/>
            <person name="Zhou Z."/>
            <person name="Hsiao Y.Y."/>
            <person name="Wu W.L."/>
            <person name="Chen Y.Y."/>
            <person name="Lin Y.F."/>
            <person name="Hsu J.L."/>
            <person name="Li C.Y."/>
            <person name="Wang Z.W."/>
            <person name="Zhao X."/>
            <person name="Zhong W.Y."/>
            <person name="Ma X.K."/>
            <person name="Ma L."/>
            <person name="Huang J."/>
            <person name="Chen G.Z."/>
            <person name="Huang M.Z."/>
            <person name="Huang L."/>
            <person name="Peng D.H."/>
            <person name="Luo Y.B."/>
            <person name="Zou S.Q."/>
            <person name="Chen S.P."/>
            <person name="Lan S."/>
            <person name="Tsai W.C."/>
            <person name="Van de Peer Y."/>
            <person name="Liu Z.J."/>
        </authorList>
    </citation>
    <scope>NUCLEOTIDE SEQUENCE [LARGE SCALE GENOMIC DNA]</scope>
    <source>
        <strain evidence="11">Lor288</strain>
    </source>
</reference>
<dbReference type="PROSITE" id="PS50162">
    <property type="entry name" value="RECA_2"/>
    <property type="match status" value="1"/>
</dbReference>
<evidence type="ECO:0000256" key="1">
    <source>
        <dbReference type="ARBA" id="ARBA00004123"/>
    </source>
</evidence>
<evidence type="ECO:0000313" key="11">
    <source>
        <dbReference type="EMBL" id="KAK8950360.1"/>
    </source>
</evidence>
<dbReference type="InterPro" id="IPR013632">
    <property type="entry name" value="Rad51_C"/>
</dbReference>
<dbReference type="Proteomes" id="UP001412067">
    <property type="component" value="Unassembled WGS sequence"/>
</dbReference>
<dbReference type="PANTHER" id="PTHR46457">
    <property type="entry name" value="DNA REPAIR PROTEIN RAD51 HOMOLOG 4"/>
    <property type="match status" value="1"/>
</dbReference>
<evidence type="ECO:0000256" key="7">
    <source>
        <dbReference type="ARBA" id="ARBA00023172"/>
    </source>
</evidence>
<evidence type="ECO:0000256" key="4">
    <source>
        <dbReference type="ARBA" id="ARBA00022763"/>
    </source>
</evidence>
<evidence type="ECO:0000256" key="6">
    <source>
        <dbReference type="ARBA" id="ARBA00023125"/>
    </source>
</evidence>
<dbReference type="InterPro" id="IPR051988">
    <property type="entry name" value="HRR_RAD51_Paralog"/>
</dbReference>
<gene>
    <name evidence="11" type="ORF">KSP40_PGU003350</name>
</gene>
<keyword evidence="8" id="KW-0234">DNA repair</keyword>
<dbReference type="InterPro" id="IPR047323">
    <property type="entry name" value="Rad51D_C"/>
</dbReference>
<dbReference type="EMBL" id="JBBWWR010000015">
    <property type="protein sequence ID" value="KAK8950360.1"/>
    <property type="molecule type" value="Genomic_DNA"/>
</dbReference>
<evidence type="ECO:0000259" key="10">
    <source>
        <dbReference type="PROSITE" id="PS50162"/>
    </source>
</evidence>
<proteinExistence type="inferred from homology"/>
<keyword evidence="6" id="KW-0238">DNA-binding</keyword>
<keyword evidence="5" id="KW-0067">ATP-binding</keyword>
<evidence type="ECO:0000313" key="12">
    <source>
        <dbReference type="Proteomes" id="UP001412067"/>
    </source>
</evidence>
<evidence type="ECO:0000256" key="9">
    <source>
        <dbReference type="ARBA" id="ARBA00023242"/>
    </source>
</evidence>
<dbReference type="InterPro" id="IPR027417">
    <property type="entry name" value="P-loop_NTPase"/>
</dbReference>
<accession>A0ABR2LUF3</accession>
<comment type="similarity">
    <text evidence="2">Belongs to the RecA family. RAD51 subfamily.</text>
</comment>
<keyword evidence="7" id="KW-0233">DNA recombination</keyword>
<protein>
    <recommendedName>
        <fullName evidence="10">RecA family profile 1 domain-containing protein</fullName>
    </recommendedName>
</protein>
<evidence type="ECO:0000256" key="3">
    <source>
        <dbReference type="ARBA" id="ARBA00022741"/>
    </source>
</evidence>
<dbReference type="Gene3D" id="3.40.50.300">
    <property type="entry name" value="P-loop containing nucleotide triphosphate hydrolases"/>
    <property type="match status" value="1"/>
</dbReference>
<organism evidence="11 12">
    <name type="scientific">Platanthera guangdongensis</name>
    <dbReference type="NCBI Taxonomy" id="2320717"/>
    <lineage>
        <taxon>Eukaryota</taxon>
        <taxon>Viridiplantae</taxon>
        <taxon>Streptophyta</taxon>
        <taxon>Embryophyta</taxon>
        <taxon>Tracheophyta</taxon>
        <taxon>Spermatophyta</taxon>
        <taxon>Magnoliopsida</taxon>
        <taxon>Liliopsida</taxon>
        <taxon>Asparagales</taxon>
        <taxon>Orchidaceae</taxon>
        <taxon>Orchidoideae</taxon>
        <taxon>Orchideae</taxon>
        <taxon>Orchidinae</taxon>
        <taxon>Platanthera</taxon>
    </lineage>
</organism>
<dbReference type="PANTHER" id="PTHR46457:SF1">
    <property type="entry name" value="DNA REPAIR PROTEIN RAD51 HOMOLOG 4"/>
    <property type="match status" value="1"/>
</dbReference>
<dbReference type="SUPFAM" id="SSF52540">
    <property type="entry name" value="P-loop containing nucleoside triphosphate hydrolases"/>
    <property type="match status" value="1"/>
</dbReference>